<feature type="region of interest" description="Disordered" evidence="5">
    <location>
        <begin position="517"/>
        <end position="537"/>
    </location>
</feature>
<accession>A0A0E0IGR2</accession>
<evidence type="ECO:0000256" key="3">
    <source>
        <dbReference type="ARBA" id="ARBA00023089"/>
    </source>
</evidence>
<sequence>MVWTVVKKKRKEEISAGQNHCVLAIPSRRLGVEVESRVASSAAAALRRSPSPSVALLLPPHPGAAAMSDMESMTALMESTGSKLQLLQRAFAELESQSAVSLNLKWKQLEDHFHGLEQSLKKKFDELKEQEKEFKETVTKSEQMLEQQEAAVVAKELTSLERLQQKRDAALAMIFGKSKLNLSMPVINPISKSVSNNAVLNGNIASLWPKPATAHGAYLQDGNTAVKPRSQLVILCEEMNVNGLHKFISDNRKDLTSIREEIPVALRGATDPYGLVLASLEDFYFGDNLILDGKKDGNLLGVRRTCLMLMESLAQLQTDATTGFISKGQMLTASIKERAKKIALEWKSKLDSLDFDASNGNCLEAHAFLQLLATFAIFSEFAEDELCKLLPSVSRRRQTPELCRILGLSQNMPGVIGVLIENGRTIDAINLAYAFELTDQFEPVELLKAYLKEVKSMSHVKTGKMSPGVQNEINERELSALKAVIKCIEEHKLDEKYPIDPLQRRVIQLEKAKADKRRAVEAGKPQSKRPRANGSVYAPHITSFSDKSFYQAAAPQRHSYPYERQYVYGAEAHHHPTMISSAPYGMSPAHTTYYGNGYQVQYQKSATMSDMESMATLMESTGSKLQQLQRAFAELESQSAVSLNLKWKQLEDHFHGLEQSLKKKFDDLKRQEEEFEETVAKSEQMLEQQEAVVVAKELTSLEKLQQKRDAALAVIFGKSKLNLSTPLINPISKSVNNNAVLNGNIGGSLSVKWPKPATAHGAYLQDENTAVKPRSQLVVLCEEMNVNGLHKFISDNRKDLTSIREEIPVALRGATDPYGLVLASLEDFYFGDNLILDGKKDGNLLGVRRTCLMLMESLAQLQTDASTGFISEGQVLTASIKERAKKIALEWKSKLESLDFDASNGNCLEAHAFLQLLATFGIFAEFAQDELCKLLPSVSRRRQTPELCRILGLSQNMPGVIGVLVENGRTIDAINLAYAFELTNQFEPVELLKAYLQEVKSVPHFKTGKISLQVQNEMNERELSALKAAIKCIEEHKLDEKYPIDLLQKRVIQLEKAKADKRRAVEAAKPQSKRPRANGSVYAPHTSFPDKSFYQAAPPQRHSYPYERQYVYGAEAHHHPTMISSAPYGISPAHTTYYGNGYQVQYQVHRRRRRDGRLGLGGGQHGAHLEHGDVGISFTDFTYLDGFALSSASSEMKSIFPPLCDRRMGNLIVDDGSSVICVHDE</sequence>
<keyword evidence="4" id="KW-0175">Coiled coil</keyword>
<comment type="similarity">
    <text evidence="1">Belongs to the Frigida family.</text>
</comment>
<dbReference type="GO" id="GO:0030154">
    <property type="term" value="P:cell differentiation"/>
    <property type="evidence" value="ECO:0007669"/>
    <property type="project" value="UniProtKB-KW"/>
</dbReference>
<dbReference type="Pfam" id="PF07899">
    <property type="entry name" value="Frigida"/>
    <property type="match status" value="2"/>
</dbReference>
<evidence type="ECO:0000313" key="6">
    <source>
        <dbReference type="EnsemblPlants" id="ONIVA09G02160.1"/>
    </source>
</evidence>
<dbReference type="STRING" id="4536.A0A0E0IGR2"/>
<dbReference type="InterPro" id="IPR012474">
    <property type="entry name" value="Frigida"/>
</dbReference>
<evidence type="ECO:0000256" key="5">
    <source>
        <dbReference type="SAM" id="MobiDB-lite"/>
    </source>
</evidence>
<keyword evidence="7" id="KW-1185">Reference proteome</keyword>
<feature type="coiled-coil region" evidence="4">
    <location>
        <begin position="618"/>
        <end position="692"/>
    </location>
</feature>
<dbReference type="eggNOG" id="ENOG502QWA2">
    <property type="taxonomic scope" value="Eukaryota"/>
</dbReference>
<evidence type="ECO:0000256" key="2">
    <source>
        <dbReference type="ARBA" id="ARBA00022782"/>
    </source>
</evidence>
<evidence type="ECO:0000313" key="7">
    <source>
        <dbReference type="Proteomes" id="UP000006591"/>
    </source>
</evidence>
<dbReference type="GO" id="GO:0009908">
    <property type="term" value="P:flower development"/>
    <property type="evidence" value="ECO:0007669"/>
    <property type="project" value="UniProtKB-KW"/>
</dbReference>
<feature type="coiled-coil region" evidence="4">
    <location>
        <begin position="77"/>
        <end position="147"/>
    </location>
</feature>
<name>A0A0E0IGR2_ORYNI</name>
<proteinExistence type="inferred from homology"/>
<keyword evidence="3" id="KW-0287">Flowering</keyword>
<evidence type="ECO:0000256" key="4">
    <source>
        <dbReference type="SAM" id="Coils"/>
    </source>
</evidence>
<reference evidence="6" key="2">
    <citation type="submission" date="2018-04" db="EMBL/GenBank/DDBJ databases">
        <title>OnivRS2 (Oryza nivara Reference Sequence Version 2).</title>
        <authorList>
            <person name="Zhang J."/>
            <person name="Kudrna D."/>
            <person name="Lee S."/>
            <person name="Talag J."/>
            <person name="Rajasekar S."/>
            <person name="Welchert J."/>
            <person name="Hsing Y.-I."/>
            <person name="Wing R.A."/>
        </authorList>
    </citation>
    <scope>NUCLEOTIDE SEQUENCE [LARGE SCALE GENOMIC DNA]</scope>
    <source>
        <strain evidence="6">SL10</strain>
    </source>
</reference>
<dbReference type="AlphaFoldDB" id="A0A0E0IGR2"/>
<dbReference type="PANTHER" id="PTHR31791">
    <property type="entry name" value="FRIGIDA-LIKE PROTEIN 3-RELATED"/>
    <property type="match status" value="1"/>
</dbReference>
<evidence type="ECO:0000256" key="1">
    <source>
        <dbReference type="ARBA" id="ARBA00008956"/>
    </source>
</evidence>
<dbReference type="PANTHER" id="PTHR31791:SF4">
    <property type="entry name" value="FRIGIDA-LIKE PROTEIN 3"/>
    <property type="match status" value="1"/>
</dbReference>
<dbReference type="Proteomes" id="UP000006591">
    <property type="component" value="Chromosome 9"/>
</dbReference>
<dbReference type="OMA" id="NMATDNE"/>
<keyword evidence="2" id="KW-0221">Differentiation</keyword>
<protein>
    <recommendedName>
        <fullName evidence="8">FRIGIDA-like protein</fullName>
    </recommendedName>
</protein>
<dbReference type="EnsemblPlants" id="ONIVA09G02160.1">
    <property type="protein sequence ID" value="ONIVA09G02160.1"/>
    <property type="gene ID" value="ONIVA09G02160"/>
</dbReference>
<dbReference type="Gramene" id="ONIVA09G02160.1">
    <property type="protein sequence ID" value="ONIVA09G02160.1"/>
    <property type="gene ID" value="ONIVA09G02160"/>
</dbReference>
<evidence type="ECO:0008006" key="8">
    <source>
        <dbReference type="Google" id="ProtNLM"/>
    </source>
</evidence>
<organism evidence="6">
    <name type="scientific">Oryza nivara</name>
    <name type="common">Indian wild rice</name>
    <name type="synonym">Oryza sativa f. spontanea</name>
    <dbReference type="NCBI Taxonomy" id="4536"/>
    <lineage>
        <taxon>Eukaryota</taxon>
        <taxon>Viridiplantae</taxon>
        <taxon>Streptophyta</taxon>
        <taxon>Embryophyta</taxon>
        <taxon>Tracheophyta</taxon>
        <taxon>Spermatophyta</taxon>
        <taxon>Magnoliopsida</taxon>
        <taxon>Liliopsida</taxon>
        <taxon>Poales</taxon>
        <taxon>Poaceae</taxon>
        <taxon>BOP clade</taxon>
        <taxon>Oryzoideae</taxon>
        <taxon>Oryzeae</taxon>
        <taxon>Oryzinae</taxon>
        <taxon>Oryza</taxon>
    </lineage>
</organism>
<reference evidence="6" key="1">
    <citation type="submission" date="2015-04" db="UniProtKB">
        <authorList>
            <consortium name="EnsemblPlants"/>
        </authorList>
    </citation>
    <scope>IDENTIFICATION</scope>
    <source>
        <strain evidence="6">SL10</strain>
    </source>
</reference>
<feature type="region of interest" description="Disordered" evidence="5">
    <location>
        <begin position="1063"/>
        <end position="1095"/>
    </location>
</feature>